<comment type="caution">
    <text evidence="1">The sequence shown here is derived from an EMBL/GenBank/DDBJ whole genome shotgun (WGS) entry which is preliminary data.</text>
</comment>
<organism evidence="1 2">
    <name type="scientific">Colletotrichum tanaceti</name>
    <dbReference type="NCBI Taxonomy" id="1306861"/>
    <lineage>
        <taxon>Eukaryota</taxon>
        <taxon>Fungi</taxon>
        <taxon>Dikarya</taxon>
        <taxon>Ascomycota</taxon>
        <taxon>Pezizomycotina</taxon>
        <taxon>Sordariomycetes</taxon>
        <taxon>Hypocreomycetidae</taxon>
        <taxon>Glomerellales</taxon>
        <taxon>Glomerellaceae</taxon>
        <taxon>Colletotrichum</taxon>
        <taxon>Colletotrichum destructivum species complex</taxon>
    </lineage>
</organism>
<accession>A0A4U6XL38</accession>
<evidence type="ECO:0000313" key="1">
    <source>
        <dbReference type="EMBL" id="TKW56337.1"/>
    </source>
</evidence>
<dbReference type="EMBL" id="PJEX01000071">
    <property type="protein sequence ID" value="TKW56337.1"/>
    <property type="molecule type" value="Genomic_DNA"/>
</dbReference>
<proteinExistence type="predicted"/>
<reference evidence="1 2" key="1">
    <citation type="journal article" date="2019" name="PLoS ONE">
        <title>Comparative genome analysis indicates high evolutionary potential of pathogenicity genes in Colletotrichum tanaceti.</title>
        <authorList>
            <person name="Lelwala R.V."/>
            <person name="Korhonen P.K."/>
            <person name="Young N.D."/>
            <person name="Scott J.B."/>
            <person name="Ades P.A."/>
            <person name="Gasser R.B."/>
            <person name="Taylor P.W.J."/>
        </authorList>
    </citation>
    <scope>NUCLEOTIDE SEQUENCE [LARGE SCALE GENOMIC DNA]</scope>
    <source>
        <strain evidence="1">BRIP57314</strain>
    </source>
</reference>
<dbReference type="OrthoDB" id="4855328at2759"/>
<gene>
    <name evidence="1" type="ORF">CTA1_1798</name>
</gene>
<protein>
    <submittedName>
        <fullName evidence="1">Uncharacterized protein</fullName>
    </submittedName>
</protein>
<dbReference type="AlphaFoldDB" id="A0A4U6XL38"/>
<name>A0A4U6XL38_9PEZI</name>
<keyword evidence="2" id="KW-1185">Reference proteome</keyword>
<sequence>MTFAVRLCFLLNRLFTYNNHGVWSMFRPFVPLMERQHVEDPEVTRRWAPCTHELDVQIQPRIGLSLRMKDCDASGQQLMPFLTPFNMRRRSHFPGKILRHSRRQLGRFKHPYPNAWRWIFRENDNVEVALITAVNIRIVTEVHAQVCIYQAVTAICSFDPDARTML</sequence>
<evidence type="ECO:0000313" key="2">
    <source>
        <dbReference type="Proteomes" id="UP000310108"/>
    </source>
</evidence>
<dbReference type="Proteomes" id="UP000310108">
    <property type="component" value="Unassembled WGS sequence"/>
</dbReference>